<dbReference type="GO" id="GO:0008270">
    <property type="term" value="F:zinc ion binding"/>
    <property type="evidence" value="ECO:0007669"/>
    <property type="project" value="UniProtKB-KW"/>
</dbReference>
<evidence type="ECO:0000259" key="10">
    <source>
        <dbReference type="PROSITE" id="PS50157"/>
    </source>
</evidence>
<evidence type="ECO:0000313" key="12">
    <source>
        <dbReference type="Proteomes" id="UP000054324"/>
    </source>
</evidence>
<feature type="region of interest" description="Disordered" evidence="9">
    <location>
        <begin position="452"/>
        <end position="598"/>
    </location>
</feature>
<dbReference type="AlphaFoldDB" id="A0A074Z4X6"/>
<dbReference type="PROSITE" id="PS00028">
    <property type="entry name" value="ZINC_FINGER_C2H2_1"/>
    <property type="match status" value="4"/>
</dbReference>
<feature type="compositionally biased region" description="Polar residues" evidence="9">
    <location>
        <begin position="462"/>
        <end position="471"/>
    </location>
</feature>
<feature type="compositionally biased region" description="Polar residues" evidence="9">
    <location>
        <begin position="734"/>
        <end position="773"/>
    </location>
</feature>
<dbReference type="Pfam" id="PF01248">
    <property type="entry name" value="Ribosomal_L7Ae"/>
    <property type="match status" value="1"/>
</dbReference>
<dbReference type="CTD" id="20323880"/>
<keyword evidence="3" id="KW-0677">Repeat</keyword>
<evidence type="ECO:0000256" key="3">
    <source>
        <dbReference type="ARBA" id="ARBA00022737"/>
    </source>
</evidence>
<evidence type="ECO:0000256" key="9">
    <source>
        <dbReference type="SAM" id="MobiDB-lite"/>
    </source>
</evidence>
<evidence type="ECO:0000256" key="8">
    <source>
        <dbReference type="PROSITE-ProRule" id="PRU00042"/>
    </source>
</evidence>
<keyword evidence="6" id="KW-0238">DNA-binding</keyword>
<organism evidence="11 12">
    <name type="scientific">Opisthorchis viverrini</name>
    <name type="common">Southeast Asian liver fluke</name>
    <dbReference type="NCBI Taxonomy" id="6198"/>
    <lineage>
        <taxon>Eukaryota</taxon>
        <taxon>Metazoa</taxon>
        <taxon>Spiralia</taxon>
        <taxon>Lophotrochozoa</taxon>
        <taxon>Platyhelminthes</taxon>
        <taxon>Trematoda</taxon>
        <taxon>Digenea</taxon>
        <taxon>Opisthorchiida</taxon>
        <taxon>Opisthorchiata</taxon>
        <taxon>Opisthorchiidae</taxon>
        <taxon>Opisthorchis</taxon>
    </lineage>
</organism>
<feature type="region of interest" description="Disordered" evidence="9">
    <location>
        <begin position="295"/>
        <end position="347"/>
    </location>
</feature>
<dbReference type="SUPFAM" id="SSF55315">
    <property type="entry name" value="L30e-like"/>
    <property type="match status" value="1"/>
</dbReference>
<dbReference type="GO" id="GO:0005634">
    <property type="term" value="C:nucleus"/>
    <property type="evidence" value="ECO:0007669"/>
    <property type="project" value="UniProtKB-SubCell"/>
</dbReference>
<dbReference type="Gene3D" id="3.30.1330.30">
    <property type="match status" value="1"/>
</dbReference>
<dbReference type="EMBL" id="KL596918">
    <property type="protein sequence ID" value="KER22113.1"/>
    <property type="molecule type" value="Genomic_DNA"/>
</dbReference>
<keyword evidence="7" id="KW-0539">Nucleus</keyword>
<dbReference type="SMART" id="SM00355">
    <property type="entry name" value="ZnF_C2H2"/>
    <property type="match status" value="7"/>
</dbReference>
<feature type="compositionally biased region" description="Low complexity" evidence="9">
    <location>
        <begin position="572"/>
        <end position="586"/>
    </location>
</feature>
<gene>
    <name evidence="11" type="ORF">T265_09712</name>
</gene>
<feature type="region of interest" description="Disordered" evidence="9">
    <location>
        <begin position="610"/>
        <end position="645"/>
    </location>
</feature>
<feature type="compositionally biased region" description="Polar residues" evidence="9">
    <location>
        <begin position="481"/>
        <end position="494"/>
    </location>
</feature>
<dbReference type="InterPro" id="IPR036236">
    <property type="entry name" value="Znf_C2H2_sf"/>
</dbReference>
<dbReference type="GO" id="GO:0000978">
    <property type="term" value="F:RNA polymerase II cis-regulatory region sequence-specific DNA binding"/>
    <property type="evidence" value="ECO:0007669"/>
    <property type="project" value="TreeGrafter"/>
</dbReference>
<reference evidence="11 12" key="1">
    <citation type="submission" date="2013-11" db="EMBL/GenBank/DDBJ databases">
        <title>Opisthorchis viverrini - life in the bile duct.</title>
        <authorList>
            <person name="Young N.D."/>
            <person name="Nagarajan N."/>
            <person name="Lin S.J."/>
            <person name="Korhonen P.K."/>
            <person name="Jex A.R."/>
            <person name="Hall R.S."/>
            <person name="Safavi-Hemami H."/>
            <person name="Kaewkong W."/>
            <person name="Bertrand D."/>
            <person name="Gao S."/>
            <person name="Seet Q."/>
            <person name="Wongkham S."/>
            <person name="Teh B.T."/>
            <person name="Wongkham C."/>
            <person name="Intapan P.M."/>
            <person name="Maleewong W."/>
            <person name="Yang X."/>
            <person name="Hu M."/>
            <person name="Wang Z."/>
            <person name="Hofmann A."/>
            <person name="Sternberg P.W."/>
            <person name="Tan P."/>
            <person name="Wang J."/>
            <person name="Gasser R.B."/>
        </authorList>
    </citation>
    <scope>NUCLEOTIDE SEQUENCE [LARGE SCALE GENOMIC DNA]</scope>
</reference>
<feature type="compositionally biased region" description="Polar residues" evidence="9">
    <location>
        <begin position="302"/>
        <end position="315"/>
    </location>
</feature>
<name>A0A074Z4X6_OPIVI</name>
<dbReference type="OrthoDB" id="263617at2759"/>
<dbReference type="PANTHER" id="PTHR24404">
    <property type="entry name" value="ZINC FINGER PROTEIN"/>
    <property type="match status" value="1"/>
</dbReference>
<feature type="compositionally biased region" description="Polar residues" evidence="9">
    <location>
        <begin position="551"/>
        <end position="569"/>
    </location>
</feature>
<dbReference type="RefSeq" id="XP_009174135.1">
    <property type="nucleotide sequence ID" value="XM_009175871.1"/>
</dbReference>
<dbReference type="InterPro" id="IPR029064">
    <property type="entry name" value="Ribosomal_eL30-like_sf"/>
</dbReference>
<dbReference type="SUPFAM" id="SSF57667">
    <property type="entry name" value="beta-beta-alpha zinc fingers"/>
    <property type="match status" value="4"/>
</dbReference>
<feature type="compositionally biased region" description="Basic residues" evidence="9">
    <location>
        <begin position="320"/>
        <end position="337"/>
    </location>
</feature>
<dbReference type="PROSITE" id="PS50157">
    <property type="entry name" value="ZINC_FINGER_C2H2_2"/>
    <property type="match status" value="5"/>
</dbReference>
<keyword evidence="4 8" id="KW-0863">Zinc-finger</keyword>
<comment type="subcellular location">
    <subcellularLocation>
        <location evidence="1">Nucleus</location>
    </subcellularLocation>
</comment>
<feature type="compositionally biased region" description="Polar residues" evidence="9">
    <location>
        <begin position="524"/>
        <end position="533"/>
    </location>
</feature>
<evidence type="ECO:0000256" key="7">
    <source>
        <dbReference type="ARBA" id="ARBA00023242"/>
    </source>
</evidence>
<accession>A0A074Z4X6</accession>
<feature type="region of interest" description="Disordered" evidence="9">
    <location>
        <begin position="689"/>
        <end position="779"/>
    </location>
</feature>
<dbReference type="FunFam" id="3.30.160.60:FF:000100">
    <property type="entry name" value="Zinc finger 45-like"/>
    <property type="match status" value="1"/>
</dbReference>
<feature type="domain" description="C2H2-type" evidence="10">
    <location>
        <begin position="186"/>
        <end position="213"/>
    </location>
</feature>
<feature type="domain" description="C2H2-type" evidence="10">
    <location>
        <begin position="24"/>
        <end position="51"/>
    </location>
</feature>
<dbReference type="GeneID" id="20323880"/>
<dbReference type="GO" id="GO:0003700">
    <property type="term" value="F:DNA-binding transcription factor activity"/>
    <property type="evidence" value="ECO:0007669"/>
    <property type="project" value="TreeGrafter"/>
</dbReference>
<dbReference type="InterPro" id="IPR004038">
    <property type="entry name" value="Ribosomal_eL8/eL30/eS12/Gad45"/>
</dbReference>
<evidence type="ECO:0000256" key="2">
    <source>
        <dbReference type="ARBA" id="ARBA00022723"/>
    </source>
</evidence>
<dbReference type="STRING" id="6198.A0A074Z4X6"/>
<dbReference type="KEGG" id="ovi:T265_09712"/>
<dbReference type="PANTHER" id="PTHR24404:SF114">
    <property type="entry name" value="KLUMPFUSS, ISOFORM B-RELATED"/>
    <property type="match status" value="1"/>
</dbReference>
<evidence type="ECO:0000256" key="1">
    <source>
        <dbReference type="ARBA" id="ARBA00004123"/>
    </source>
</evidence>
<evidence type="ECO:0000256" key="4">
    <source>
        <dbReference type="ARBA" id="ARBA00022771"/>
    </source>
</evidence>
<evidence type="ECO:0000313" key="11">
    <source>
        <dbReference type="EMBL" id="KER22113.1"/>
    </source>
</evidence>
<evidence type="ECO:0000256" key="5">
    <source>
        <dbReference type="ARBA" id="ARBA00022833"/>
    </source>
</evidence>
<dbReference type="Gene3D" id="3.30.160.60">
    <property type="entry name" value="Classic Zinc Finger"/>
    <property type="match status" value="5"/>
</dbReference>
<proteinExistence type="predicted"/>
<evidence type="ECO:0000256" key="6">
    <source>
        <dbReference type="ARBA" id="ARBA00023125"/>
    </source>
</evidence>
<feature type="domain" description="C2H2-type" evidence="10">
    <location>
        <begin position="52"/>
        <end position="78"/>
    </location>
</feature>
<dbReference type="GO" id="GO:0006357">
    <property type="term" value="P:regulation of transcription by RNA polymerase II"/>
    <property type="evidence" value="ECO:0007669"/>
    <property type="project" value="TreeGrafter"/>
</dbReference>
<keyword evidence="2" id="KW-0479">Metal-binding</keyword>
<protein>
    <recommendedName>
        <fullName evidence="10">C2H2-type domain-containing protein</fullName>
    </recommendedName>
</protein>
<dbReference type="Proteomes" id="UP000054324">
    <property type="component" value="Unassembled WGS sequence"/>
</dbReference>
<feature type="compositionally biased region" description="Basic residues" evidence="9">
    <location>
        <begin position="587"/>
        <end position="597"/>
    </location>
</feature>
<dbReference type="Pfam" id="PF00096">
    <property type="entry name" value="zf-C2H2"/>
    <property type="match status" value="2"/>
</dbReference>
<keyword evidence="5" id="KW-0862">Zinc</keyword>
<feature type="domain" description="C2H2-type" evidence="10">
    <location>
        <begin position="125"/>
        <end position="149"/>
    </location>
</feature>
<feature type="compositionally biased region" description="Low complexity" evidence="9">
    <location>
        <begin position="625"/>
        <end position="635"/>
    </location>
</feature>
<sequence length="981" mass="108408">MFSGSGRRPFSSKINPSSLCAIMFDCEQCSRSYRRQSQLVVHMRQHTGERPFSCECGKNYAREDHLRRHQRSCPGDKVPPSVTGELQQTFLHRKLYSCPQCGAGPFRQKKMVWAHVAMVHRERKHVCDHCSKAFPTKSKLARHATRHHGFTCPHCENNSDGLDPVIFNNFVGLRRHIASVHPKPALTCSVCGKHFDRPSRLKEHELTHTPGGPELRRQYVCTLCPHILPSVSKEASSSLGEGSSEATIQVTAFTAKRNLHAHMRLVHADLVFPCTWPTCPVLLSTKQKLLQHLQRHEANRPVAQSSRNRRLNTQGEKIVTSKHKVKPLATHGRRSSHKLQTDEDETASQSSIVALLMDSGDELSAQESPERDWVLSTSKMGQSRVIHPLSFSQTNEQEEMRKSVPLDFVLRLCRMNPFASTSARGAEPFNASILPSYQFAAVSGSVESSKCKSALGERGPTLPTNQYPQDPSRTDQRTNKADASSTRISYSPVTYASVAARKPPNSARSPLETKHTGQPEKPSITKNQRNSIQLGPKANNPNGIDPVPCSSGYSSSLEQNPIQSSSTVSCDAPVASSPSGARAGSSNKRRSKNRKKVPGLIELGSIEFPHASSPLQKGKRRKLRASSLSSLGRSRTLPHNSSGARRYDAPIEIPLSQFISVEPQVSPRKPVTSHAAVVQKTQLKGINENARIGKVRETPKTKRPTTLKRAILAERETRKNRRSTSAPATARSGALSTGDPSNNGDVPSPANQDVITKTGTNVQRPTLHSSSSKSDNKRQDDLVTELLQRLSQLQDRAYVKFAHAPHHRKRTKRYVCGLREVVKHLRLKHIRLVLIARDLEGGASRHCRKLTEPAPSTNEDDTQLSALENILDQIWHLATEDAERPTPILLTHTRRFLGYLSHKSCRVSVIGILSDAGAESIMQNLLALKTGINLPQPLTSFGSCERDQPADEESQQTIATSCMWHCPSDLQGAFASLSVGT</sequence>
<dbReference type="InterPro" id="IPR050589">
    <property type="entry name" value="Ikaros_C2H2-ZF"/>
</dbReference>
<keyword evidence="12" id="KW-1185">Reference proteome</keyword>
<dbReference type="FunFam" id="3.30.160.60:FF:000065">
    <property type="entry name" value="B-cell CLL/lymphoma 6, member B"/>
    <property type="match status" value="1"/>
</dbReference>
<dbReference type="InterPro" id="IPR013087">
    <property type="entry name" value="Znf_C2H2_type"/>
</dbReference>
<feature type="domain" description="C2H2-type" evidence="10">
    <location>
        <begin position="272"/>
        <end position="301"/>
    </location>
</feature>